<accession>A0A6A4GN06</accession>
<sequence>MYLLILLLSIIRTGISLPTTLGAVNASDSQTDSDVSIRTTSGIAWSCITTIFACTWTAVHSEIPVYHASGSEVLWERVKTLVVALVAPELVVIWAINQRISAEHAVKALRQIPVCKDWTLTHGMFIVMNGFMLTDTSGKHIGVIKEVHLVHLLSAGLISFSNIPCSKAEIMDRSKADGLAKALALIQTIWFMAQVISRALQHLPITELEIATVAFVFLNFITYVTWQKKPFNVRYPILVPLLQNHIPEGKKEGQLHGMVLEQEVAGAEDTHPTSDRESARYLNRQTEDIEHWSSVVSDDVGINGSSIEQQPILGPRDTGFSTPRSPEVPTSSICAHASEAIPPKFPSALWFRTSLIRIFTELPRIGFLLIQSPVYAIWGLFETVLSDPLGRPISNLPEQSEEMKAIFCSSNIREDTHEDDTVLKLSIYGKFFIGALFGSIHCFAWSFQFPSTLEQILWRIMSLIITIAPLVLIVLLFFFYLMLSFKWKEDASDWENVTVLDVIYGLSFLGVSFVYVAARFSTFILAFLLLRHLPAGALDDVQWSKFIPHV</sequence>
<feature type="transmembrane region" description="Helical" evidence="2">
    <location>
        <begin position="460"/>
        <end position="483"/>
    </location>
</feature>
<organism evidence="4 5">
    <name type="scientific">Gymnopus androsaceus JB14</name>
    <dbReference type="NCBI Taxonomy" id="1447944"/>
    <lineage>
        <taxon>Eukaryota</taxon>
        <taxon>Fungi</taxon>
        <taxon>Dikarya</taxon>
        <taxon>Basidiomycota</taxon>
        <taxon>Agaricomycotina</taxon>
        <taxon>Agaricomycetes</taxon>
        <taxon>Agaricomycetidae</taxon>
        <taxon>Agaricales</taxon>
        <taxon>Marasmiineae</taxon>
        <taxon>Omphalotaceae</taxon>
        <taxon>Gymnopus</taxon>
    </lineage>
</organism>
<dbReference type="PANTHER" id="PTHR35043">
    <property type="entry name" value="TRANSCRIPTION FACTOR DOMAIN-CONTAINING PROTEIN"/>
    <property type="match status" value="1"/>
</dbReference>
<keyword evidence="2" id="KW-0472">Membrane</keyword>
<evidence type="ECO:0000256" key="1">
    <source>
        <dbReference type="SAM" id="MobiDB-lite"/>
    </source>
</evidence>
<protein>
    <submittedName>
        <fullName evidence="4">Uncharacterized protein</fullName>
    </submittedName>
</protein>
<feature type="region of interest" description="Disordered" evidence="1">
    <location>
        <begin position="307"/>
        <end position="329"/>
    </location>
</feature>
<feature type="transmembrane region" description="Helical" evidence="2">
    <location>
        <begin position="503"/>
        <end position="530"/>
    </location>
</feature>
<evidence type="ECO:0000256" key="3">
    <source>
        <dbReference type="SAM" id="SignalP"/>
    </source>
</evidence>
<feature type="signal peptide" evidence="3">
    <location>
        <begin position="1"/>
        <end position="16"/>
    </location>
</feature>
<dbReference type="OrthoDB" id="3029001at2759"/>
<dbReference type="EMBL" id="ML769860">
    <property type="protein sequence ID" value="KAE9386645.1"/>
    <property type="molecule type" value="Genomic_DNA"/>
</dbReference>
<evidence type="ECO:0000256" key="2">
    <source>
        <dbReference type="SAM" id="Phobius"/>
    </source>
</evidence>
<evidence type="ECO:0000313" key="4">
    <source>
        <dbReference type="EMBL" id="KAE9386645.1"/>
    </source>
</evidence>
<feature type="compositionally biased region" description="Polar residues" evidence="1">
    <location>
        <begin position="319"/>
        <end position="329"/>
    </location>
</feature>
<feature type="chain" id="PRO_5025512005" evidence="3">
    <location>
        <begin position="17"/>
        <end position="550"/>
    </location>
</feature>
<keyword evidence="5" id="KW-1185">Reference proteome</keyword>
<name>A0A6A4GN06_9AGAR</name>
<gene>
    <name evidence="4" type="ORF">BT96DRAFT_867855</name>
</gene>
<dbReference type="Proteomes" id="UP000799118">
    <property type="component" value="Unassembled WGS sequence"/>
</dbReference>
<keyword evidence="2" id="KW-0812">Transmembrane</keyword>
<keyword evidence="2" id="KW-1133">Transmembrane helix</keyword>
<reference evidence="4" key="1">
    <citation type="journal article" date="2019" name="Environ. Microbiol.">
        <title>Fungal ecological strategies reflected in gene transcription - a case study of two litter decomposers.</title>
        <authorList>
            <person name="Barbi F."/>
            <person name="Kohler A."/>
            <person name="Barry K."/>
            <person name="Baskaran P."/>
            <person name="Daum C."/>
            <person name="Fauchery L."/>
            <person name="Ihrmark K."/>
            <person name="Kuo A."/>
            <person name="LaButti K."/>
            <person name="Lipzen A."/>
            <person name="Morin E."/>
            <person name="Grigoriev I.V."/>
            <person name="Henrissat B."/>
            <person name="Lindahl B."/>
            <person name="Martin F."/>
        </authorList>
    </citation>
    <scope>NUCLEOTIDE SEQUENCE</scope>
    <source>
        <strain evidence="4">JB14</strain>
    </source>
</reference>
<dbReference type="AlphaFoldDB" id="A0A6A4GN06"/>
<proteinExistence type="predicted"/>
<evidence type="ECO:0000313" key="5">
    <source>
        <dbReference type="Proteomes" id="UP000799118"/>
    </source>
</evidence>
<feature type="transmembrane region" description="Helical" evidence="2">
    <location>
        <begin position="427"/>
        <end position="448"/>
    </location>
</feature>
<dbReference type="PANTHER" id="PTHR35043:SF7">
    <property type="entry name" value="TRANSCRIPTION FACTOR DOMAIN-CONTAINING PROTEIN"/>
    <property type="match status" value="1"/>
</dbReference>
<keyword evidence="3" id="KW-0732">Signal</keyword>